<sequence>MRWSAKSKTAALTSGSVGKYTRAVELTGRCSCGDHLTGTATVTTVLGEMGTAVATTTHTCGANVQLTGSY</sequence>
<gene>
    <name evidence="1" type="ORF">EDD40_4479</name>
</gene>
<dbReference type="RefSeq" id="WP_123744648.1">
    <property type="nucleotide sequence ID" value="NZ_RJKM01000001.1"/>
</dbReference>
<name>A0A3N1H995_9PSEU</name>
<comment type="caution">
    <text evidence="1">The sequence shown here is derived from an EMBL/GenBank/DDBJ whole genome shotgun (WGS) entry which is preliminary data.</text>
</comment>
<evidence type="ECO:0000313" key="1">
    <source>
        <dbReference type="EMBL" id="ROP39105.1"/>
    </source>
</evidence>
<proteinExistence type="predicted"/>
<organism evidence="1 2">
    <name type="scientific">Saccharothrix texasensis</name>
    <dbReference type="NCBI Taxonomy" id="103734"/>
    <lineage>
        <taxon>Bacteria</taxon>
        <taxon>Bacillati</taxon>
        <taxon>Actinomycetota</taxon>
        <taxon>Actinomycetes</taxon>
        <taxon>Pseudonocardiales</taxon>
        <taxon>Pseudonocardiaceae</taxon>
        <taxon>Saccharothrix</taxon>
    </lineage>
</organism>
<dbReference type="AlphaFoldDB" id="A0A3N1H995"/>
<accession>A0A3N1H995</accession>
<dbReference type="EMBL" id="RJKM01000001">
    <property type="protein sequence ID" value="ROP39105.1"/>
    <property type="molecule type" value="Genomic_DNA"/>
</dbReference>
<protein>
    <submittedName>
        <fullName evidence="1">Uncharacterized protein</fullName>
    </submittedName>
</protein>
<evidence type="ECO:0000313" key="2">
    <source>
        <dbReference type="Proteomes" id="UP000268727"/>
    </source>
</evidence>
<keyword evidence="2" id="KW-1185">Reference proteome</keyword>
<reference evidence="1 2" key="1">
    <citation type="submission" date="2018-11" db="EMBL/GenBank/DDBJ databases">
        <title>Sequencing the genomes of 1000 actinobacteria strains.</title>
        <authorList>
            <person name="Klenk H.-P."/>
        </authorList>
    </citation>
    <scope>NUCLEOTIDE SEQUENCE [LARGE SCALE GENOMIC DNA]</scope>
    <source>
        <strain evidence="1 2">DSM 44231</strain>
    </source>
</reference>
<dbReference type="Proteomes" id="UP000268727">
    <property type="component" value="Unassembled WGS sequence"/>
</dbReference>